<protein>
    <submittedName>
        <fullName evidence="1">Uncharacterized protein</fullName>
    </submittedName>
</protein>
<proteinExistence type="predicted"/>
<accession>A0A3G3BVD2</accession>
<organism evidence="1 2">
    <name type="scientific">Bacillus phage vB_BcoS-136</name>
    <dbReference type="NCBI Taxonomy" id="2419619"/>
    <lineage>
        <taxon>Viruses</taxon>
        <taxon>Duplodnaviria</taxon>
        <taxon>Heunggongvirae</taxon>
        <taxon>Uroviricota</taxon>
        <taxon>Caudoviricetes</taxon>
        <taxon>Heleneionescovirinae</taxon>
        <taxon>Kenyattavirus</taxon>
        <taxon>Kenyattavirus kv136</taxon>
    </lineage>
</organism>
<name>A0A3G3BVD2_9CAUD</name>
<evidence type="ECO:0000313" key="2">
    <source>
        <dbReference type="Proteomes" id="UP000274199"/>
    </source>
</evidence>
<keyword evidence="2" id="KW-1185">Reference proteome</keyword>
<reference evidence="1 2" key="1">
    <citation type="submission" date="2018-09" db="EMBL/GenBank/DDBJ databases">
        <title>Comparative Genomic Analysis of Eight Novel Haloalkaliphilic Bacteriophages from Lake Elmenteita, Kenya.</title>
        <authorList>
            <person name="Akhwale J.K."/>
        </authorList>
    </citation>
    <scope>NUCLEOTIDE SEQUENCE [LARGE SCALE GENOMIC DNA]</scope>
</reference>
<evidence type="ECO:0000313" key="1">
    <source>
        <dbReference type="EMBL" id="AYP68198.1"/>
    </source>
</evidence>
<sequence length="91" mass="9993">MVVRNIDIINSFVIGEGEAKSKNLYIDGNKLIYCGTILGEKVKMINGGIHFKVNATEYSRTTTRIQNTLLMALSNKDIKVFVGIPMGATSL</sequence>
<dbReference type="Proteomes" id="UP000274199">
    <property type="component" value="Segment"/>
</dbReference>
<gene>
    <name evidence="1" type="ORF">vBBcoS136_00066</name>
</gene>
<dbReference type="EMBL" id="MH884508">
    <property type="protein sequence ID" value="AYP68198.1"/>
    <property type="molecule type" value="Genomic_DNA"/>
</dbReference>